<dbReference type="Proteomes" id="UP000283329">
    <property type="component" value="Unassembled WGS sequence"/>
</dbReference>
<accession>A0A1Y4PEV2</accession>
<keyword evidence="2" id="KW-0547">Nucleotide-binding</keyword>
<reference evidence="2 5" key="2">
    <citation type="journal article" date="2019" name="Nat. Med.">
        <title>A library of human gut bacterial isolates paired with longitudinal multiomics data enables mechanistic microbiome research.</title>
        <authorList>
            <person name="Poyet M."/>
            <person name="Groussin M."/>
            <person name="Gibbons S.M."/>
            <person name="Avila-Pacheco J."/>
            <person name="Jiang X."/>
            <person name="Kearney S.M."/>
            <person name="Perrotta A.R."/>
            <person name="Berdy B."/>
            <person name="Zhao S."/>
            <person name="Lieberman T.D."/>
            <person name="Swanson P.K."/>
            <person name="Smith M."/>
            <person name="Roesemann S."/>
            <person name="Alexander J.E."/>
            <person name="Rich S.A."/>
            <person name="Livny J."/>
            <person name="Vlamakis H."/>
            <person name="Clish C."/>
            <person name="Bullock K."/>
            <person name="Deik A."/>
            <person name="Scott J."/>
            <person name="Pierce K.A."/>
            <person name="Xavier R.J."/>
            <person name="Alm E.J."/>
        </authorList>
    </citation>
    <scope>NUCLEOTIDE SEQUENCE [LARGE SCALE GENOMIC DNA]</scope>
    <source>
        <strain evidence="2 5">BIOML-A41</strain>
    </source>
</reference>
<dbReference type="EMBL" id="VWGP01000028">
    <property type="protein sequence ID" value="KAA4527807.1"/>
    <property type="molecule type" value="Genomic_DNA"/>
</dbReference>
<protein>
    <submittedName>
        <fullName evidence="3">AAA family ATPase</fullName>
    </submittedName>
    <submittedName>
        <fullName evidence="2">ATP-binding protein</fullName>
    </submittedName>
</protein>
<dbReference type="RefSeq" id="WP_004307634.1">
    <property type="nucleotide sequence ID" value="NZ_CABKQC010000017.1"/>
</dbReference>
<keyword evidence="2" id="KW-0067">ATP-binding</keyword>
<reference evidence="3 4" key="1">
    <citation type="submission" date="2018-08" db="EMBL/GenBank/DDBJ databases">
        <title>A genome reference for cultivated species of the human gut microbiota.</title>
        <authorList>
            <person name="Zou Y."/>
            <person name="Xue W."/>
            <person name="Luo G."/>
        </authorList>
    </citation>
    <scope>NUCLEOTIDE SEQUENCE [LARGE SCALE GENOMIC DNA]</scope>
    <source>
        <strain evidence="3 4">AM17-48</strain>
    </source>
</reference>
<dbReference type="EMBL" id="QRJR01000031">
    <property type="protein sequence ID" value="RHH40904.1"/>
    <property type="molecule type" value="Genomic_DNA"/>
</dbReference>
<dbReference type="AlphaFoldDB" id="A0A1Y4PEV2"/>
<organism evidence="3 4">
    <name type="scientific">Bacteroides ovatus</name>
    <dbReference type="NCBI Taxonomy" id="28116"/>
    <lineage>
        <taxon>Bacteria</taxon>
        <taxon>Pseudomonadati</taxon>
        <taxon>Bacteroidota</taxon>
        <taxon>Bacteroidia</taxon>
        <taxon>Bacteroidales</taxon>
        <taxon>Bacteroidaceae</taxon>
        <taxon>Bacteroides</taxon>
    </lineage>
</organism>
<evidence type="ECO:0000259" key="1">
    <source>
        <dbReference type="Pfam" id="PF09820"/>
    </source>
</evidence>
<sequence length="522" mass="60813">MDSVIRKFPIGIQNFESLINDGYVYVDKTALVYRMATTGRYYFLSRPRRFGKSLLLSTIEAYLSGKKELFKGLAIEKLEQKWEEHPILHLDLNTENYKEPDSLRRRLDSTLSYWEQLYGTRAVEISLPLRFEGIVRRACEKTGHRVVILVDEYDKPMLQAIGNETLQAEYRNLLKAFYSVLKSQDRYIKLAFLTGVTKFGKVSVFSDLNNLNDISMDYRYMDICGITDKELHENFDGDVALLGERNGLTKEECYVKLKEQYDGYHFDYDTVGLYNPFSIFNTLSKLKFSDYWFETGTPSFLVYLLKHSNYRLDRITEEQVSGDLLNSIDSMSCNPIPVIYQSGYLTIKGYDKEFGIYRLGFPNKEVENGFIKYLLPFYTPVTEQESSFIITSFVMDIRQGNVDSFMQRLQSMFADTDYKIVGKMELYFQNAMYLVFKMMGFYTDVERTTSNGRIDVVLQTKDYIYVMELKLDGSADEALRQIEEKGYALPFAKDSRKLYKIGVNFSSEIRGIVEWKIVEDNS</sequence>
<proteinExistence type="predicted"/>
<dbReference type="PANTHER" id="PTHR34825">
    <property type="entry name" value="CONSERVED PROTEIN, WITH A WEAK D-GALACTARATE DEHYDRATASE/ALTRONATE HYDROLASE DOMAIN"/>
    <property type="match status" value="1"/>
</dbReference>
<dbReference type="InterPro" id="IPR018631">
    <property type="entry name" value="AAA-ATPase-like_dom"/>
</dbReference>
<dbReference type="Proteomes" id="UP000478493">
    <property type="component" value="Unassembled WGS sequence"/>
</dbReference>
<dbReference type="PANTHER" id="PTHR34825:SF1">
    <property type="entry name" value="AAA-ATPASE-LIKE DOMAIN-CONTAINING PROTEIN"/>
    <property type="match status" value="1"/>
</dbReference>
<name>A0A1Y4PEV2_BACOV</name>
<evidence type="ECO:0000313" key="4">
    <source>
        <dbReference type="Proteomes" id="UP000283329"/>
    </source>
</evidence>
<dbReference type="Pfam" id="PF09820">
    <property type="entry name" value="AAA-ATPase_like"/>
    <property type="match status" value="1"/>
</dbReference>
<gene>
    <name evidence="3" type="ORF">DW206_21970</name>
    <name evidence="2" type="ORF">F3B85_24585</name>
</gene>
<dbReference type="Pfam" id="PF08011">
    <property type="entry name" value="PDDEXK_9"/>
    <property type="match status" value="1"/>
</dbReference>
<evidence type="ECO:0000313" key="5">
    <source>
        <dbReference type="Proteomes" id="UP000478493"/>
    </source>
</evidence>
<dbReference type="InterPro" id="IPR012547">
    <property type="entry name" value="PDDEXK_9"/>
</dbReference>
<comment type="caution">
    <text evidence="3">The sequence shown here is derived from an EMBL/GenBank/DDBJ whole genome shotgun (WGS) entry which is preliminary data.</text>
</comment>
<evidence type="ECO:0000313" key="3">
    <source>
        <dbReference type="EMBL" id="RHH40904.1"/>
    </source>
</evidence>
<feature type="domain" description="AAA-ATPase-like" evidence="1">
    <location>
        <begin position="9"/>
        <end position="205"/>
    </location>
</feature>
<evidence type="ECO:0000313" key="2">
    <source>
        <dbReference type="EMBL" id="KAA4527807.1"/>
    </source>
</evidence>
<dbReference type="GO" id="GO:0005524">
    <property type="term" value="F:ATP binding"/>
    <property type="evidence" value="ECO:0007669"/>
    <property type="project" value="UniProtKB-KW"/>
</dbReference>